<dbReference type="OrthoDB" id="76567at2759"/>
<accession>A0A2T6ZVC5</accession>
<dbReference type="AlphaFoldDB" id="A0A2T6ZVC5"/>
<sequence length="389" mass="43936">MELPCTHDWHPECAVPDISFGHGPASCCQKLAALPAPIPPSPRGTSAPAAALKDSAPKPSLVHEALQKFHEFHFRRRAFDYEQALSIKMPLEDYIEFKKHLHGGGEESDKFPNYSYDTSRSLLFTEHMAGPLHEKLVSMIVKGLNITKSRLPSDIRTRIEVVRNQKFNGFKGLYEGSRKIPDLALQVANEEGDMEVKFVVEVGLTETYTKLVDDARLWLEGIETVSLVMLVKLEEAPIYQCPIRNLSQQRLAKINFPPSNQIAGHHFLLESRYGPAIFNGFTWVGKVSGFFEFWALDQSTKLATCMSSRNDISMMPNNLESGLSLSRLMDVDEKYDEEIFFNWEEYIHTIDRCIKETAAYRCREGLNDAKKRAGGLDTDYQPLSQASSA</sequence>
<evidence type="ECO:0000313" key="2">
    <source>
        <dbReference type="Proteomes" id="UP000244722"/>
    </source>
</evidence>
<evidence type="ECO:0000313" key="1">
    <source>
        <dbReference type="EMBL" id="PUU79374.1"/>
    </source>
</evidence>
<proteinExistence type="predicted"/>
<name>A0A2T6ZVC5_TUBBO</name>
<dbReference type="EMBL" id="NESQ01000094">
    <property type="protein sequence ID" value="PUU79374.1"/>
    <property type="molecule type" value="Genomic_DNA"/>
</dbReference>
<reference evidence="1 2" key="1">
    <citation type="submission" date="2017-04" db="EMBL/GenBank/DDBJ databases">
        <title>Draft genome sequence of Tuber borchii Vittad., a whitish edible truffle.</title>
        <authorList>
            <consortium name="DOE Joint Genome Institute"/>
            <person name="Murat C."/>
            <person name="Kuo A."/>
            <person name="Barry K.W."/>
            <person name="Clum A."/>
            <person name="Dockter R.B."/>
            <person name="Fauchery L."/>
            <person name="Iotti M."/>
            <person name="Kohler A."/>
            <person name="Labutti K."/>
            <person name="Lindquist E.A."/>
            <person name="Lipzen A."/>
            <person name="Ohm R.A."/>
            <person name="Wang M."/>
            <person name="Grigoriev I.V."/>
            <person name="Zambonelli A."/>
            <person name="Martin F.M."/>
        </authorList>
    </citation>
    <scope>NUCLEOTIDE SEQUENCE [LARGE SCALE GENOMIC DNA]</scope>
    <source>
        <strain evidence="1 2">Tbo3840</strain>
    </source>
</reference>
<gene>
    <name evidence="1" type="ORF">B9Z19DRAFT_1125374</name>
</gene>
<dbReference type="Proteomes" id="UP000244722">
    <property type="component" value="Unassembled WGS sequence"/>
</dbReference>
<comment type="caution">
    <text evidence="1">The sequence shown here is derived from an EMBL/GenBank/DDBJ whole genome shotgun (WGS) entry which is preliminary data.</text>
</comment>
<organism evidence="1 2">
    <name type="scientific">Tuber borchii</name>
    <name type="common">White truffle</name>
    <dbReference type="NCBI Taxonomy" id="42251"/>
    <lineage>
        <taxon>Eukaryota</taxon>
        <taxon>Fungi</taxon>
        <taxon>Dikarya</taxon>
        <taxon>Ascomycota</taxon>
        <taxon>Pezizomycotina</taxon>
        <taxon>Pezizomycetes</taxon>
        <taxon>Pezizales</taxon>
        <taxon>Tuberaceae</taxon>
        <taxon>Tuber</taxon>
    </lineage>
</organism>
<keyword evidence="2" id="KW-1185">Reference proteome</keyword>
<protein>
    <submittedName>
        <fullName evidence="1">Uncharacterized protein</fullName>
    </submittedName>
</protein>